<dbReference type="InterPro" id="IPR013762">
    <property type="entry name" value="Integrase-like_cat_sf"/>
</dbReference>
<sequence>MRLDALGKEAQQVFVTRLSRTVSRKTARKVMETLSAILRKAKQWGYVCEGVDFRTLQFAENAVRRDPRFFTAKQVQHIIEAAPEPYKTMFLILAMTGMRGRDAGLAVGRYRFRG</sequence>
<dbReference type="Proteomes" id="UP000567293">
    <property type="component" value="Unassembled WGS sequence"/>
</dbReference>
<reference evidence="2" key="1">
    <citation type="submission" date="2020-06" db="EMBL/GenBank/DDBJ databases">
        <title>Legume-microbial interactions unlock mineral nutrients during tropical forest succession.</title>
        <authorList>
            <person name="Epihov D.Z."/>
        </authorList>
    </citation>
    <scope>NUCLEOTIDE SEQUENCE [LARGE SCALE GENOMIC DNA]</scope>
    <source>
        <strain evidence="2">Pan2503</strain>
    </source>
</reference>
<evidence type="ECO:0000313" key="2">
    <source>
        <dbReference type="EMBL" id="MBA0087106.1"/>
    </source>
</evidence>
<keyword evidence="3" id="KW-1185">Reference proteome</keyword>
<dbReference type="GO" id="GO:0015074">
    <property type="term" value="P:DNA integration"/>
    <property type="evidence" value="ECO:0007669"/>
    <property type="project" value="InterPro"/>
</dbReference>
<evidence type="ECO:0000256" key="1">
    <source>
        <dbReference type="ARBA" id="ARBA00023172"/>
    </source>
</evidence>
<evidence type="ECO:0008006" key="4">
    <source>
        <dbReference type="Google" id="ProtNLM"/>
    </source>
</evidence>
<dbReference type="GO" id="GO:0006310">
    <property type="term" value="P:DNA recombination"/>
    <property type="evidence" value="ECO:0007669"/>
    <property type="project" value="UniProtKB-KW"/>
</dbReference>
<dbReference type="SUPFAM" id="SSF56349">
    <property type="entry name" value="DNA breaking-rejoining enzymes"/>
    <property type="match status" value="1"/>
</dbReference>
<comment type="caution">
    <text evidence="2">The sequence shown here is derived from an EMBL/GenBank/DDBJ whole genome shotgun (WGS) entry which is preliminary data.</text>
</comment>
<dbReference type="EMBL" id="JACDQQ010001831">
    <property type="protein sequence ID" value="MBA0087106.1"/>
    <property type="molecule type" value="Genomic_DNA"/>
</dbReference>
<dbReference type="InterPro" id="IPR011010">
    <property type="entry name" value="DNA_brk_join_enz"/>
</dbReference>
<proteinExistence type="predicted"/>
<keyword evidence="1" id="KW-0233">DNA recombination</keyword>
<evidence type="ECO:0000313" key="3">
    <source>
        <dbReference type="Proteomes" id="UP000567293"/>
    </source>
</evidence>
<name>A0A7V8SYM2_9BACT</name>
<accession>A0A7V8SYM2</accession>
<organism evidence="2 3">
    <name type="scientific">Candidatus Acidiferrum panamense</name>
    <dbReference type="NCBI Taxonomy" id="2741543"/>
    <lineage>
        <taxon>Bacteria</taxon>
        <taxon>Pseudomonadati</taxon>
        <taxon>Acidobacteriota</taxon>
        <taxon>Terriglobia</taxon>
        <taxon>Candidatus Acidiferrales</taxon>
        <taxon>Candidatus Acidiferrum</taxon>
    </lineage>
</organism>
<dbReference type="AlphaFoldDB" id="A0A7V8SYM2"/>
<dbReference type="GO" id="GO:0003677">
    <property type="term" value="F:DNA binding"/>
    <property type="evidence" value="ECO:0007669"/>
    <property type="project" value="InterPro"/>
</dbReference>
<gene>
    <name evidence="2" type="ORF">HRJ53_19150</name>
</gene>
<protein>
    <recommendedName>
        <fullName evidence="4">Integrase</fullName>
    </recommendedName>
</protein>
<dbReference type="Gene3D" id="1.10.443.10">
    <property type="entry name" value="Intergrase catalytic core"/>
    <property type="match status" value="1"/>
</dbReference>